<gene>
    <name evidence="3" type="ORF">FHR32_001080</name>
</gene>
<evidence type="ECO:0000256" key="2">
    <source>
        <dbReference type="ARBA" id="ARBA00023002"/>
    </source>
</evidence>
<dbReference type="EMBL" id="JACHJU010000001">
    <property type="protein sequence ID" value="MBB4936775.1"/>
    <property type="molecule type" value="Genomic_DNA"/>
</dbReference>
<name>A0A7W7RRG5_9ACTN</name>
<dbReference type="Proteomes" id="UP000534286">
    <property type="component" value="Unassembled WGS sequence"/>
</dbReference>
<organism evidence="3 4">
    <name type="scientific">Streptosporangium album</name>
    <dbReference type="NCBI Taxonomy" id="47479"/>
    <lineage>
        <taxon>Bacteria</taxon>
        <taxon>Bacillati</taxon>
        <taxon>Actinomycetota</taxon>
        <taxon>Actinomycetes</taxon>
        <taxon>Streptosporangiales</taxon>
        <taxon>Streptosporangiaceae</taxon>
        <taxon>Streptosporangium</taxon>
    </lineage>
</organism>
<dbReference type="SUPFAM" id="SSF51735">
    <property type="entry name" value="NAD(P)-binding Rossmann-fold domains"/>
    <property type="match status" value="1"/>
</dbReference>
<sequence length="81" mass="8599">MLAGRCHFPAGLRQEHSPIRLEGEADREQAEQLKGHLAGQVPLGRTGRPEEAASAALFLASDQSGFVTGTELFVDGGLNQV</sequence>
<evidence type="ECO:0000256" key="1">
    <source>
        <dbReference type="ARBA" id="ARBA00006484"/>
    </source>
</evidence>
<proteinExistence type="inferred from homology"/>
<evidence type="ECO:0000313" key="3">
    <source>
        <dbReference type="EMBL" id="MBB4936775.1"/>
    </source>
</evidence>
<dbReference type="GO" id="GO:0016491">
    <property type="term" value="F:oxidoreductase activity"/>
    <property type="evidence" value="ECO:0007669"/>
    <property type="project" value="UniProtKB-KW"/>
</dbReference>
<reference evidence="3 4" key="1">
    <citation type="submission" date="2020-08" db="EMBL/GenBank/DDBJ databases">
        <title>Sequencing the genomes of 1000 actinobacteria strains.</title>
        <authorList>
            <person name="Klenk H.-P."/>
        </authorList>
    </citation>
    <scope>NUCLEOTIDE SEQUENCE [LARGE SCALE GENOMIC DNA]</scope>
    <source>
        <strain evidence="3 4">DSM 43023</strain>
    </source>
</reference>
<comment type="similarity">
    <text evidence="1">Belongs to the short-chain dehydrogenases/reductases (SDR) family.</text>
</comment>
<dbReference type="Pfam" id="PF13561">
    <property type="entry name" value="adh_short_C2"/>
    <property type="match status" value="1"/>
</dbReference>
<accession>A0A7W7RRG5</accession>
<dbReference type="InterPro" id="IPR002347">
    <property type="entry name" value="SDR_fam"/>
</dbReference>
<dbReference type="RefSeq" id="WP_281390835.1">
    <property type="nucleotide sequence ID" value="NZ_BAABEK010000058.1"/>
</dbReference>
<dbReference type="AlphaFoldDB" id="A0A7W7RRG5"/>
<comment type="caution">
    <text evidence="3">The sequence shown here is derived from an EMBL/GenBank/DDBJ whole genome shotgun (WGS) entry which is preliminary data.</text>
</comment>
<evidence type="ECO:0000313" key="4">
    <source>
        <dbReference type="Proteomes" id="UP000534286"/>
    </source>
</evidence>
<dbReference type="InterPro" id="IPR036291">
    <property type="entry name" value="NAD(P)-bd_dom_sf"/>
</dbReference>
<dbReference type="PANTHER" id="PTHR24321">
    <property type="entry name" value="DEHYDROGENASES, SHORT CHAIN"/>
    <property type="match status" value="1"/>
</dbReference>
<keyword evidence="4" id="KW-1185">Reference proteome</keyword>
<dbReference type="PANTHER" id="PTHR24321:SF15">
    <property type="entry name" value="OXIDOREDUCTASE UCPA"/>
    <property type="match status" value="1"/>
</dbReference>
<dbReference type="Gene3D" id="3.40.50.720">
    <property type="entry name" value="NAD(P)-binding Rossmann-like Domain"/>
    <property type="match status" value="1"/>
</dbReference>
<keyword evidence="2" id="KW-0560">Oxidoreductase</keyword>
<protein>
    <submittedName>
        <fullName evidence="3">NAD(P)-dependent dehydrogenase (Short-subunit alcohol dehydrogenase family)</fullName>
    </submittedName>
</protein>